<evidence type="ECO:0000256" key="2">
    <source>
        <dbReference type="ARBA" id="ARBA00022454"/>
    </source>
</evidence>
<dbReference type="Pfam" id="PF10451">
    <property type="entry name" value="Stn1"/>
    <property type="match status" value="1"/>
</dbReference>
<evidence type="ECO:0000259" key="6">
    <source>
        <dbReference type="Pfam" id="PF10451"/>
    </source>
</evidence>
<feature type="region of interest" description="Disordered" evidence="5">
    <location>
        <begin position="94"/>
        <end position="142"/>
    </location>
</feature>
<dbReference type="InterPro" id="IPR012340">
    <property type="entry name" value="NA-bd_OB-fold"/>
</dbReference>
<protein>
    <recommendedName>
        <fullName evidence="6">CST complex subunit Stn1 N-terminal domain-containing protein</fullName>
    </recommendedName>
</protein>
<dbReference type="EMBL" id="MLKD01000024">
    <property type="protein sequence ID" value="OQE16390.1"/>
    <property type="molecule type" value="Genomic_DNA"/>
</dbReference>
<keyword evidence="8" id="KW-1185">Reference proteome</keyword>
<feature type="compositionally biased region" description="Low complexity" evidence="5">
    <location>
        <begin position="102"/>
        <end position="127"/>
    </location>
</feature>
<sequence length="305" mass="35220">MENSNDAGLIFYPAYCFKASPTHFAWVKIALADVHRLQRRKGFEGQKIFFYKNHPITFISVVGVIVARTEITRRTILTIDDGSGATLDVIILQAEPREKNPSETTTTTHSQPSTSQSQSKWTWSTASKTEETDMSTEKPDTTFLNETIHVSATDRSIINISNLKPGTTIKVKGTVNSFRSTIQMNLERYSIIHDTKTEMEFIDERLRFFVDVLSIPWILTEEEVDGLRMRALKDDIDVTEERKRAEKRAKRKLEMEERDQRYIQRKYEKEERKRAKVAGVCKEDGVKIMNDIQRRNGYSPDFVGK</sequence>
<comment type="subcellular location">
    <subcellularLocation>
        <location evidence="1">Chromosome</location>
        <location evidence="1">Telomere</location>
    </subcellularLocation>
</comment>
<feature type="domain" description="CST complex subunit Stn1 N-terminal" evidence="6">
    <location>
        <begin position="46"/>
        <end position="89"/>
    </location>
</feature>
<dbReference type="AlphaFoldDB" id="A0A1V6SRL4"/>
<proteinExistence type="predicted"/>
<dbReference type="InterPro" id="IPR018856">
    <property type="entry name" value="Stn1_N"/>
</dbReference>
<keyword evidence="4" id="KW-0175">Coiled coil</keyword>
<feature type="compositionally biased region" description="Basic and acidic residues" evidence="5">
    <location>
        <begin position="128"/>
        <end position="140"/>
    </location>
</feature>
<name>A0A1V6SRL4_9EURO</name>
<evidence type="ECO:0000256" key="5">
    <source>
        <dbReference type="SAM" id="MobiDB-lite"/>
    </source>
</evidence>
<keyword evidence="3" id="KW-0779">Telomere</keyword>
<dbReference type="GO" id="GO:0000781">
    <property type="term" value="C:chromosome, telomeric region"/>
    <property type="evidence" value="ECO:0007669"/>
    <property type="project" value="UniProtKB-SubCell"/>
</dbReference>
<dbReference type="OrthoDB" id="77828at2759"/>
<evidence type="ECO:0000256" key="3">
    <source>
        <dbReference type="ARBA" id="ARBA00022895"/>
    </source>
</evidence>
<dbReference type="STRING" id="303698.A0A1V6SRL4"/>
<evidence type="ECO:0000256" key="1">
    <source>
        <dbReference type="ARBA" id="ARBA00004574"/>
    </source>
</evidence>
<reference evidence="8" key="1">
    <citation type="journal article" date="2017" name="Nat. Microbiol.">
        <title>Global analysis of biosynthetic gene clusters reveals vast potential of secondary metabolite production in Penicillium species.</title>
        <authorList>
            <person name="Nielsen J.C."/>
            <person name="Grijseels S."/>
            <person name="Prigent S."/>
            <person name="Ji B."/>
            <person name="Dainat J."/>
            <person name="Nielsen K.F."/>
            <person name="Frisvad J.C."/>
            <person name="Workman M."/>
            <person name="Nielsen J."/>
        </authorList>
    </citation>
    <scope>NUCLEOTIDE SEQUENCE [LARGE SCALE GENOMIC DNA]</scope>
    <source>
        <strain evidence="8">IBT 24891</strain>
    </source>
</reference>
<accession>A0A1V6SRL4</accession>
<dbReference type="Proteomes" id="UP000191285">
    <property type="component" value="Unassembled WGS sequence"/>
</dbReference>
<organism evidence="7 8">
    <name type="scientific">Penicillium steckii</name>
    <dbReference type="NCBI Taxonomy" id="303698"/>
    <lineage>
        <taxon>Eukaryota</taxon>
        <taxon>Fungi</taxon>
        <taxon>Dikarya</taxon>
        <taxon>Ascomycota</taxon>
        <taxon>Pezizomycotina</taxon>
        <taxon>Eurotiomycetes</taxon>
        <taxon>Eurotiomycetidae</taxon>
        <taxon>Eurotiales</taxon>
        <taxon>Aspergillaceae</taxon>
        <taxon>Penicillium</taxon>
    </lineage>
</organism>
<keyword evidence="2" id="KW-0158">Chromosome</keyword>
<comment type="caution">
    <text evidence="7">The sequence shown here is derived from an EMBL/GenBank/DDBJ whole genome shotgun (WGS) entry which is preliminary data.</text>
</comment>
<evidence type="ECO:0000256" key="4">
    <source>
        <dbReference type="SAM" id="Coils"/>
    </source>
</evidence>
<feature type="coiled-coil region" evidence="4">
    <location>
        <begin position="229"/>
        <end position="256"/>
    </location>
</feature>
<evidence type="ECO:0000313" key="7">
    <source>
        <dbReference type="EMBL" id="OQE16390.1"/>
    </source>
</evidence>
<dbReference type="SUPFAM" id="SSF50249">
    <property type="entry name" value="Nucleic acid-binding proteins"/>
    <property type="match status" value="1"/>
</dbReference>
<gene>
    <name evidence="7" type="ORF">PENSTE_c024G01507</name>
</gene>
<evidence type="ECO:0000313" key="8">
    <source>
        <dbReference type="Proteomes" id="UP000191285"/>
    </source>
</evidence>
<dbReference type="Gene3D" id="2.40.50.140">
    <property type="entry name" value="Nucleic acid-binding proteins"/>
    <property type="match status" value="1"/>
</dbReference>